<comment type="similarity">
    <text evidence="2 14">Belongs to the class-I aminoacyl-tRNA synthetase family.</text>
</comment>
<dbReference type="RefSeq" id="XP_022089855.1">
    <property type="nucleotide sequence ID" value="XM_022234163.1"/>
</dbReference>
<dbReference type="GO" id="GO:0070183">
    <property type="term" value="P:mitochondrial tryptophanyl-tRNA aminoacylation"/>
    <property type="evidence" value="ECO:0007669"/>
    <property type="project" value="TreeGrafter"/>
</dbReference>
<dbReference type="InterPro" id="IPR002305">
    <property type="entry name" value="aa-tRNA-synth_Ic"/>
</dbReference>
<evidence type="ECO:0000256" key="2">
    <source>
        <dbReference type="ARBA" id="ARBA00005594"/>
    </source>
</evidence>
<keyword evidence="15" id="KW-1185">Reference proteome</keyword>
<dbReference type="NCBIfam" id="TIGR00233">
    <property type="entry name" value="trpS"/>
    <property type="match status" value="1"/>
</dbReference>
<evidence type="ECO:0000256" key="5">
    <source>
        <dbReference type="ARBA" id="ARBA00022741"/>
    </source>
</evidence>
<evidence type="ECO:0000256" key="14">
    <source>
        <dbReference type="RuleBase" id="RU363036"/>
    </source>
</evidence>
<dbReference type="CDD" id="cd00806">
    <property type="entry name" value="TrpRS_core"/>
    <property type="match status" value="1"/>
</dbReference>
<evidence type="ECO:0000256" key="4">
    <source>
        <dbReference type="ARBA" id="ARBA00022598"/>
    </source>
</evidence>
<evidence type="ECO:0000256" key="11">
    <source>
        <dbReference type="ARBA" id="ARBA00059972"/>
    </source>
</evidence>
<keyword evidence="5 14" id="KW-0547">Nucleotide-binding</keyword>
<evidence type="ECO:0000256" key="6">
    <source>
        <dbReference type="ARBA" id="ARBA00022840"/>
    </source>
</evidence>
<evidence type="ECO:0000256" key="8">
    <source>
        <dbReference type="ARBA" id="ARBA00023146"/>
    </source>
</evidence>
<dbReference type="KEGG" id="aplc:110978863"/>
<dbReference type="PRINTS" id="PR01039">
    <property type="entry name" value="TRNASYNTHTRP"/>
</dbReference>
<dbReference type="Pfam" id="PF00579">
    <property type="entry name" value="tRNA-synt_1b"/>
    <property type="match status" value="1"/>
</dbReference>
<proteinExistence type="inferred from homology"/>
<dbReference type="CTD" id="10352"/>
<dbReference type="InterPro" id="IPR002306">
    <property type="entry name" value="Trp-tRNA-ligase"/>
</dbReference>
<dbReference type="GeneID" id="110978863"/>
<comment type="subcellular location">
    <subcellularLocation>
        <location evidence="1">Mitochondrion matrix</location>
    </subcellularLocation>
</comment>
<comment type="function">
    <text evidence="11">Catalyzes the attachment of tryptophan to tRNA(Trp) in a two-step reaction: tryptophan is first activated by ATP to form Trp-AMP and then transferred to the acceptor end of tRNA(Trp).</text>
</comment>
<organism evidence="15 16">
    <name type="scientific">Acanthaster planci</name>
    <name type="common">Crown-of-thorns starfish</name>
    <dbReference type="NCBI Taxonomy" id="133434"/>
    <lineage>
        <taxon>Eukaryota</taxon>
        <taxon>Metazoa</taxon>
        <taxon>Echinodermata</taxon>
        <taxon>Eleutherozoa</taxon>
        <taxon>Asterozoa</taxon>
        <taxon>Asteroidea</taxon>
        <taxon>Valvatacea</taxon>
        <taxon>Valvatida</taxon>
        <taxon>Acanthasteridae</taxon>
        <taxon>Acanthaster</taxon>
    </lineage>
</organism>
<evidence type="ECO:0000256" key="13">
    <source>
        <dbReference type="ARBA" id="ARBA00080951"/>
    </source>
</evidence>
<protein>
    <recommendedName>
        <fullName evidence="12">Tryptophan--tRNA ligase, mitochondrial</fullName>
        <ecNumber evidence="3">6.1.1.2</ecNumber>
    </recommendedName>
    <alternativeName>
        <fullName evidence="13">(Mt)TrpRS</fullName>
    </alternativeName>
    <alternativeName>
        <fullName evidence="9">Tryptophanyl-tRNA synthetase</fullName>
    </alternativeName>
</protein>
<evidence type="ECO:0000256" key="9">
    <source>
        <dbReference type="ARBA" id="ARBA00030268"/>
    </source>
</evidence>
<dbReference type="Proteomes" id="UP000694845">
    <property type="component" value="Unplaced"/>
</dbReference>
<dbReference type="EC" id="6.1.1.2" evidence="3"/>
<dbReference type="AlphaFoldDB" id="A0A8B7YBU6"/>
<keyword evidence="4 14" id="KW-0436">Ligase</keyword>
<keyword evidence="6 14" id="KW-0067">ATP-binding</keyword>
<keyword evidence="8 14" id="KW-0030">Aminoacyl-tRNA synthetase</keyword>
<keyword evidence="7 14" id="KW-0648">Protein biosynthesis</keyword>
<evidence type="ECO:0000256" key="1">
    <source>
        <dbReference type="ARBA" id="ARBA00004305"/>
    </source>
</evidence>
<dbReference type="PANTHER" id="PTHR43766">
    <property type="entry name" value="TRYPTOPHAN--TRNA LIGASE, MITOCHONDRIAL"/>
    <property type="match status" value="1"/>
</dbReference>
<dbReference type="SUPFAM" id="SSF52374">
    <property type="entry name" value="Nucleotidylyl transferase"/>
    <property type="match status" value="1"/>
</dbReference>
<dbReference type="GO" id="GO:0004830">
    <property type="term" value="F:tryptophan-tRNA ligase activity"/>
    <property type="evidence" value="ECO:0007669"/>
    <property type="project" value="UniProtKB-EC"/>
</dbReference>
<dbReference type="PROSITE" id="PS00178">
    <property type="entry name" value="AA_TRNA_LIGASE_I"/>
    <property type="match status" value="1"/>
</dbReference>
<dbReference type="InterPro" id="IPR024109">
    <property type="entry name" value="Trp-tRNA-ligase_bac-type"/>
</dbReference>
<reference evidence="16" key="1">
    <citation type="submission" date="2025-08" db="UniProtKB">
        <authorList>
            <consortium name="RefSeq"/>
        </authorList>
    </citation>
    <scope>IDENTIFICATION</scope>
</reference>
<evidence type="ECO:0000256" key="10">
    <source>
        <dbReference type="ARBA" id="ARBA00049929"/>
    </source>
</evidence>
<dbReference type="HAMAP" id="MF_00140_B">
    <property type="entry name" value="Trp_tRNA_synth_B"/>
    <property type="match status" value="1"/>
</dbReference>
<dbReference type="OrthoDB" id="15808at2759"/>
<evidence type="ECO:0000256" key="12">
    <source>
        <dbReference type="ARBA" id="ARBA00069760"/>
    </source>
</evidence>
<evidence type="ECO:0000313" key="15">
    <source>
        <dbReference type="Proteomes" id="UP000694845"/>
    </source>
</evidence>
<dbReference type="GO" id="GO:0005524">
    <property type="term" value="F:ATP binding"/>
    <property type="evidence" value="ECO:0007669"/>
    <property type="project" value="UniProtKB-KW"/>
</dbReference>
<dbReference type="FunFam" id="3.40.50.620:FF:000082">
    <property type="entry name" value="MSW1p Mitochondrial tryptophanyl-tRNA synthetase"/>
    <property type="match status" value="1"/>
</dbReference>
<evidence type="ECO:0000256" key="7">
    <source>
        <dbReference type="ARBA" id="ARBA00022917"/>
    </source>
</evidence>
<dbReference type="Gene3D" id="1.10.240.10">
    <property type="entry name" value="Tyrosyl-Transfer RNA Synthetase"/>
    <property type="match status" value="1"/>
</dbReference>
<evidence type="ECO:0000313" key="16">
    <source>
        <dbReference type="RefSeq" id="XP_022089855.1"/>
    </source>
</evidence>
<sequence length="380" mass="42796">MQTSRLELLMCMPCGKMRRSLLRRFKSYQSMLCALSKRAYCGTASMKCVNMSKRRIFSAIQPTGIPHLGNYFGALQNWVQLQNDPDNKLIFSIVDLHSITLPQEPDVLRQSIRDCVAVLLACGIDPERSILFQQSSVHQHAELAWVLGCKTTLARLGQFPQWKSKSGGDKKKECVGLYTYPVLQSADILLYKTTHVPVGEDQYPHLELAQDLARIFNNNFGSFFSIPEAIAGEISKVKSLRNPSVKMSKSEPDRRGRIELTDSYEEIQEKFRKAVTDFTGAVTFDPDNRPGVSNLVAIHAAVQESSLEEICEQNMGVETGEYKLILAEAVNAKLAPIREKIFELRRNPEYIDSILRKGAERASEVADKTFSEVKKRVGFV</sequence>
<evidence type="ECO:0000256" key="3">
    <source>
        <dbReference type="ARBA" id="ARBA00013161"/>
    </source>
</evidence>
<dbReference type="InterPro" id="IPR050203">
    <property type="entry name" value="Trp-tRNA_synthetase"/>
</dbReference>
<accession>A0A8B7YBU6</accession>
<dbReference type="FunFam" id="1.10.240.10:FF:000002">
    <property type="entry name" value="Tryptophan--tRNA ligase"/>
    <property type="match status" value="1"/>
</dbReference>
<dbReference type="GO" id="GO:0005759">
    <property type="term" value="C:mitochondrial matrix"/>
    <property type="evidence" value="ECO:0007669"/>
    <property type="project" value="UniProtKB-SubCell"/>
</dbReference>
<name>A0A8B7YBU6_ACAPL</name>
<dbReference type="PANTHER" id="PTHR43766:SF1">
    <property type="entry name" value="TRYPTOPHAN--TRNA LIGASE, MITOCHONDRIAL"/>
    <property type="match status" value="1"/>
</dbReference>
<dbReference type="Gene3D" id="3.40.50.620">
    <property type="entry name" value="HUPs"/>
    <property type="match status" value="1"/>
</dbReference>
<comment type="catalytic activity">
    <reaction evidence="10">
        <text>tRNA(Trp) + L-tryptophan + ATP = L-tryptophyl-tRNA(Trp) + AMP + diphosphate + H(+)</text>
        <dbReference type="Rhea" id="RHEA:24080"/>
        <dbReference type="Rhea" id="RHEA-COMP:9671"/>
        <dbReference type="Rhea" id="RHEA-COMP:9705"/>
        <dbReference type="ChEBI" id="CHEBI:15378"/>
        <dbReference type="ChEBI" id="CHEBI:30616"/>
        <dbReference type="ChEBI" id="CHEBI:33019"/>
        <dbReference type="ChEBI" id="CHEBI:57912"/>
        <dbReference type="ChEBI" id="CHEBI:78442"/>
        <dbReference type="ChEBI" id="CHEBI:78535"/>
        <dbReference type="ChEBI" id="CHEBI:456215"/>
        <dbReference type="EC" id="6.1.1.2"/>
    </reaction>
</comment>
<gene>
    <name evidence="16" type="primary">LOC110978863</name>
</gene>
<dbReference type="InterPro" id="IPR014729">
    <property type="entry name" value="Rossmann-like_a/b/a_fold"/>
</dbReference>
<dbReference type="InterPro" id="IPR001412">
    <property type="entry name" value="aa-tRNA-synth_I_CS"/>
</dbReference>